<keyword evidence="3" id="KW-1185">Reference proteome</keyword>
<dbReference type="Proteomes" id="UP001470230">
    <property type="component" value="Unassembled WGS sequence"/>
</dbReference>
<evidence type="ECO:0000313" key="2">
    <source>
        <dbReference type="EMBL" id="KAK8838051.1"/>
    </source>
</evidence>
<comment type="caution">
    <text evidence="2">The sequence shown here is derived from an EMBL/GenBank/DDBJ whole genome shotgun (WGS) entry which is preliminary data.</text>
</comment>
<evidence type="ECO:0008006" key="4">
    <source>
        <dbReference type="Google" id="ProtNLM"/>
    </source>
</evidence>
<dbReference type="SUPFAM" id="SSF81901">
    <property type="entry name" value="HCP-like"/>
    <property type="match status" value="2"/>
</dbReference>
<accession>A0ABR2GWL3</accession>
<sequence>MMFELGLGIPKDFLKALYYYNQSKIKVFYAYKKIGDLYKKGLGVSQNYRKAKKKYKKGAKKGDRLCFYSLGKLYEKGKGVEQNYLKSKKYYEQSSYRLYSKAIYKLGYLYENGYGVQRDYKKAFNYYDMSAYLENPEAFYHLGCLYSNGDILDININKAIDLLQKCSKIIVQYIQASDICYKEIRNNYFRNSQNDLGLIYLIEKNDINKAYEFILQAALAEYPFAQNNLGLFYKFYSNKNDKVEHFFNRSAEHKFSLAEFNLGQMREKEGKMKESVEYYIRASEHEDEPLVFHSRQYHDKRLEISKTFVICYTNLKLSDYFYILENLEESKKYFIKSFSKLNIIITNDLSKENPKTFFSNLRHSILNFPKFNLRNQSNLSNEIKQELQPSRSQEYLYHKKLSNDTKNSKEIFIDAKKTNLEINREDVIIDDIGQLFDFIIGNNNFKIIFNDEIKKILDIMEKIIFTPPYPILFGRINIAMPKPKKNKNLKEINALFYEGLGLDELRNNKS</sequence>
<protein>
    <recommendedName>
        <fullName evidence="4">Beta-lactamase</fullName>
    </recommendedName>
</protein>
<dbReference type="InterPro" id="IPR011990">
    <property type="entry name" value="TPR-like_helical_dom_sf"/>
</dbReference>
<proteinExistence type="inferred from homology"/>
<dbReference type="PANTHER" id="PTHR11102:SF147">
    <property type="entry name" value="SEL1L ADAPTOR SUBUNIT OF ERAD E3 UBIQUITIN LIGASE"/>
    <property type="match status" value="1"/>
</dbReference>
<name>A0ABR2GWL3_9EUKA</name>
<dbReference type="Gene3D" id="1.25.40.10">
    <property type="entry name" value="Tetratricopeptide repeat domain"/>
    <property type="match status" value="1"/>
</dbReference>
<reference evidence="2 3" key="1">
    <citation type="submission" date="2024-04" db="EMBL/GenBank/DDBJ databases">
        <title>Tritrichomonas musculus Genome.</title>
        <authorList>
            <person name="Alves-Ferreira E."/>
            <person name="Grigg M."/>
            <person name="Lorenzi H."/>
            <person name="Galac M."/>
        </authorList>
    </citation>
    <scope>NUCLEOTIDE SEQUENCE [LARGE SCALE GENOMIC DNA]</scope>
    <source>
        <strain evidence="2 3">EAF2021</strain>
    </source>
</reference>
<organism evidence="2 3">
    <name type="scientific">Tritrichomonas musculus</name>
    <dbReference type="NCBI Taxonomy" id="1915356"/>
    <lineage>
        <taxon>Eukaryota</taxon>
        <taxon>Metamonada</taxon>
        <taxon>Parabasalia</taxon>
        <taxon>Tritrichomonadida</taxon>
        <taxon>Tritrichomonadidae</taxon>
        <taxon>Tritrichomonas</taxon>
    </lineage>
</organism>
<comment type="similarity">
    <text evidence="1">Belongs to the sel-1 family.</text>
</comment>
<evidence type="ECO:0000256" key="1">
    <source>
        <dbReference type="ARBA" id="ARBA00038101"/>
    </source>
</evidence>
<dbReference type="SMART" id="SM00671">
    <property type="entry name" value="SEL1"/>
    <property type="match status" value="7"/>
</dbReference>
<evidence type="ECO:0000313" key="3">
    <source>
        <dbReference type="Proteomes" id="UP001470230"/>
    </source>
</evidence>
<dbReference type="Pfam" id="PF08238">
    <property type="entry name" value="Sel1"/>
    <property type="match status" value="6"/>
</dbReference>
<dbReference type="InterPro" id="IPR050767">
    <property type="entry name" value="Sel1_AlgK"/>
</dbReference>
<dbReference type="EMBL" id="JAPFFF010000057">
    <property type="protein sequence ID" value="KAK8838051.1"/>
    <property type="molecule type" value="Genomic_DNA"/>
</dbReference>
<gene>
    <name evidence="2" type="ORF">M9Y10_036001</name>
</gene>
<dbReference type="InterPro" id="IPR006597">
    <property type="entry name" value="Sel1-like"/>
</dbReference>
<dbReference type="PANTHER" id="PTHR11102">
    <property type="entry name" value="SEL-1-LIKE PROTEIN"/>
    <property type="match status" value="1"/>
</dbReference>